<dbReference type="SUPFAM" id="SSF103473">
    <property type="entry name" value="MFS general substrate transporter"/>
    <property type="match status" value="1"/>
</dbReference>
<evidence type="ECO:0000313" key="6">
    <source>
        <dbReference type="EMBL" id="CAK7266866.1"/>
    </source>
</evidence>
<dbReference type="Proteomes" id="UP001642501">
    <property type="component" value="Unassembled WGS sequence"/>
</dbReference>
<protein>
    <recommendedName>
        <fullName evidence="8">Major facilitator superfamily (MFS) profile domain-containing protein</fullName>
    </recommendedName>
</protein>
<feature type="transmembrane region" description="Helical" evidence="5">
    <location>
        <begin position="290"/>
        <end position="312"/>
    </location>
</feature>
<dbReference type="InterPro" id="IPR036259">
    <property type="entry name" value="MFS_trans_sf"/>
</dbReference>
<feature type="transmembrane region" description="Helical" evidence="5">
    <location>
        <begin position="394"/>
        <end position="411"/>
    </location>
</feature>
<keyword evidence="2 5" id="KW-0812">Transmembrane</keyword>
<name>A0ABP0DJ56_9PEZI</name>
<comment type="caution">
    <text evidence="6">The sequence shown here is derived from an EMBL/GenBank/DDBJ whole genome shotgun (WGS) entry which is preliminary data.</text>
</comment>
<organism evidence="6 7">
    <name type="scientific">Sporothrix epigloea</name>
    <dbReference type="NCBI Taxonomy" id="1892477"/>
    <lineage>
        <taxon>Eukaryota</taxon>
        <taxon>Fungi</taxon>
        <taxon>Dikarya</taxon>
        <taxon>Ascomycota</taxon>
        <taxon>Pezizomycotina</taxon>
        <taxon>Sordariomycetes</taxon>
        <taxon>Sordariomycetidae</taxon>
        <taxon>Ophiostomatales</taxon>
        <taxon>Ophiostomataceae</taxon>
        <taxon>Sporothrix</taxon>
    </lineage>
</organism>
<comment type="subcellular location">
    <subcellularLocation>
        <location evidence="1">Membrane</location>
        <topology evidence="1">Multi-pass membrane protein</topology>
    </subcellularLocation>
</comment>
<feature type="transmembrane region" description="Helical" evidence="5">
    <location>
        <begin position="366"/>
        <end position="387"/>
    </location>
</feature>
<feature type="transmembrane region" description="Helical" evidence="5">
    <location>
        <begin position="84"/>
        <end position="103"/>
    </location>
</feature>
<keyword evidence="3 5" id="KW-1133">Transmembrane helix</keyword>
<dbReference type="Gene3D" id="1.20.1250.20">
    <property type="entry name" value="MFS general substrate transporter like domains"/>
    <property type="match status" value="2"/>
</dbReference>
<evidence type="ECO:0000256" key="5">
    <source>
        <dbReference type="SAM" id="Phobius"/>
    </source>
</evidence>
<dbReference type="Pfam" id="PF07690">
    <property type="entry name" value="MFS_1"/>
    <property type="match status" value="1"/>
</dbReference>
<reference evidence="6 7" key="1">
    <citation type="submission" date="2024-01" db="EMBL/GenBank/DDBJ databases">
        <authorList>
            <person name="Allen C."/>
            <person name="Tagirdzhanova G."/>
        </authorList>
    </citation>
    <scope>NUCLEOTIDE SEQUENCE [LARGE SCALE GENOMIC DNA]</scope>
    <source>
        <strain evidence="6 7">CBS 573.63</strain>
    </source>
</reference>
<keyword evidence="4 5" id="KW-0472">Membrane</keyword>
<feature type="transmembrane region" description="Helical" evidence="5">
    <location>
        <begin position="47"/>
        <end position="72"/>
    </location>
</feature>
<dbReference type="PANTHER" id="PTHR23501:SF87">
    <property type="entry name" value="SIDEROPHORE IRON TRANSPORTER 2"/>
    <property type="match status" value="1"/>
</dbReference>
<gene>
    <name evidence="6" type="ORF">SEPCBS57363_002308</name>
</gene>
<dbReference type="EMBL" id="CAWUOM010000029">
    <property type="protein sequence ID" value="CAK7266866.1"/>
    <property type="molecule type" value="Genomic_DNA"/>
</dbReference>
<keyword evidence="7" id="KW-1185">Reference proteome</keyword>
<proteinExistence type="predicted"/>
<feature type="transmembrane region" description="Helical" evidence="5">
    <location>
        <begin position="171"/>
        <end position="192"/>
    </location>
</feature>
<evidence type="ECO:0000256" key="2">
    <source>
        <dbReference type="ARBA" id="ARBA00022692"/>
    </source>
</evidence>
<feature type="transmembrane region" description="Helical" evidence="5">
    <location>
        <begin position="115"/>
        <end position="136"/>
    </location>
</feature>
<feature type="transmembrane region" description="Helical" evidence="5">
    <location>
        <begin position="259"/>
        <end position="278"/>
    </location>
</feature>
<feature type="transmembrane region" description="Helical" evidence="5">
    <location>
        <begin position="423"/>
        <end position="443"/>
    </location>
</feature>
<feature type="transmembrane region" description="Helical" evidence="5">
    <location>
        <begin position="142"/>
        <end position="164"/>
    </location>
</feature>
<sequence length="591" mass="64006">MADTVKAEPTVTEPTAHDAVADQSHAVEPAVEHAAYSATGLSTVEKWLLWPSLVLSFYLLGLNSFTMAVYLINAAALFHSSVQYSTLAVIESMILAVGQPPFAKLADIIGRPWSWVFSLGCYVLGTIIMAVSNSFATLATGVVFYAIGYTGITFLQQLILADLVAPNRRVLISNLLLFHYFINFSVASKISSALEPDHWRWGPGMFTILMPIINAPIVVVLFLQQHKQRHSTGYERTVSRFHGLSLFGRVKEIVLEFDLLGLFLISAAFCLLLVPLTIATEAPKGYSSGYIVAMFVLGAVALVAWPFVELAVPRPLVHLREFALNIDIVVPSLIYAVDQFSTTLSYQPALQWVEVTFDYNTSNAVYFYYAQSLSNVAFSMIAGGISMYTRRYKWVSFFGGCLRVVGVGLMMRYRTVGSTTAQLVIPQIVQGIGGGMLTANLLVAAQQSVSHARVAIVTAVLLLIINLGDAIGSAVTGAVQQNLQGLMHQYVDPVVGGNATVATLVYEGGAFAAKTYPLGSPVRDAISAAWSANMHQLLIGAMVSGVINALMCLGMPDRQLASETQNNVTDERLGVSVDPQPDVEKKLEMTS</sequence>
<evidence type="ECO:0000256" key="1">
    <source>
        <dbReference type="ARBA" id="ARBA00004141"/>
    </source>
</evidence>
<evidence type="ECO:0000256" key="4">
    <source>
        <dbReference type="ARBA" id="ARBA00023136"/>
    </source>
</evidence>
<dbReference type="InterPro" id="IPR011701">
    <property type="entry name" value="MFS"/>
</dbReference>
<evidence type="ECO:0008006" key="8">
    <source>
        <dbReference type="Google" id="ProtNLM"/>
    </source>
</evidence>
<evidence type="ECO:0000313" key="7">
    <source>
        <dbReference type="Proteomes" id="UP001642501"/>
    </source>
</evidence>
<accession>A0ABP0DJ56</accession>
<evidence type="ECO:0000256" key="3">
    <source>
        <dbReference type="ARBA" id="ARBA00022989"/>
    </source>
</evidence>
<feature type="transmembrane region" description="Helical" evidence="5">
    <location>
        <begin position="455"/>
        <end position="479"/>
    </location>
</feature>
<feature type="transmembrane region" description="Helical" evidence="5">
    <location>
        <begin position="204"/>
        <end position="223"/>
    </location>
</feature>
<dbReference type="PANTHER" id="PTHR23501">
    <property type="entry name" value="MAJOR FACILITATOR SUPERFAMILY"/>
    <property type="match status" value="1"/>
</dbReference>